<dbReference type="AlphaFoldDB" id="A0A0A8YPT8"/>
<evidence type="ECO:0000313" key="2">
    <source>
        <dbReference type="EMBL" id="JAD28311.1"/>
    </source>
</evidence>
<dbReference type="EMBL" id="GBRH01269584">
    <property type="protein sequence ID" value="JAD28311.1"/>
    <property type="molecule type" value="Transcribed_RNA"/>
</dbReference>
<evidence type="ECO:0000256" key="1">
    <source>
        <dbReference type="SAM" id="MobiDB-lite"/>
    </source>
</evidence>
<feature type="region of interest" description="Disordered" evidence="1">
    <location>
        <begin position="1"/>
        <end position="31"/>
    </location>
</feature>
<reference evidence="2" key="2">
    <citation type="journal article" date="2015" name="Data Brief">
        <title>Shoot transcriptome of the giant reed, Arundo donax.</title>
        <authorList>
            <person name="Barrero R.A."/>
            <person name="Guerrero F.D."/>
            <person name="Moolhuijzen P."/>
            <person name="Goolsby J.A."/>
            <person name="Tidwell J."/>
            <person name="Bellgard S.E."/>
            <person name="Bellgard M.I."/>
        </authorList>
    </citation>
    <scope>NUCLEOTIDE SEQUENCE</scope>
    <source>
        <tissue evidence="2">Shoot tissue taken approximately 20 cm above the soil surface</tissue>
    </source>
</reference>
<name>A0A0A8YPT8_ARUDO</name>
<organism evidence="2">
    <name type="scientific">Arundo donax</name>
    <name type="common">Giant reed</name>
    <name type="synonym">Donax arundinaceus</name>
    <dbReference type="NCBI Taxonomy" id="35708"/>
    <lineage>
        <taxon>Eukaryota</taxon>
        <taxon>Viridiplantae</taxon>
        <taxon>Streptophyta</taxon>
        <taxon>Embryophyta</taxon>
        <taxon>Tracheophyta</taxon>
        <taxon>Spermatophyta</taxon>
        <taxon>Magnoliopsida</taxon>
        <taxon>Liliopsida</taxon>
        <taxon>Poales</taxon>
        <taxon>Poaceae</taxon>
        <taxon>PACMAD clade</taxon>
        <taxon>Arundinoideae</taxon>
        <taxon>Arundineae</taxon>
        <taxon>Arundo</taxon>
    </lineage>
</organism>
<feature type="compositionally biased region" description="Basic residues" evidence="1">
    <location>
        <begin position="1"/>
        <end position="10"/>
    </location>
</feature>
<accession>A0A0A8YPT8</accession>
<sequence length="31" mass="3500">MMKTKKKLKHPTGLISETNPGHTHPPGYITR</sequence>
<proteinExistence type="predicted"/>
<protein>
    <submittedName>
        <fullName evidence="2">Uncharacterized protein</fullName>
    </submittedName>
</protein>
<reference evidence="2" key="1">
    <citation type="submission" date="2014-09" db="EMBL/GenBank/DDBJ databases">
        <authorList>
            <person name="Magalhaes I.L.F."/>
            <person name="Oliveira U."/>
            <person name="Santos F.R."/>
            <person name="Vidigal T.H.D.A."/>
            <person name="Brescovit A.D."/>
            <person name="Santos A.J."/>
        </authorList>
    </citation>
    <scope>NUCLEOTIDE SEQUENCE</scope>
    <source>
        <tissue evidence="2">Shoot tissue taken approximately 20 cm above the soil surface</tissue>
    </source>
</reference>